<dbReference type="GO" id="GO:0046982">
    <property type="term" value="F:protein heterodimerization activity"/>
    <property type="evidence" value="ECO:0007669"/>
    <property type="project" value="InterPro"/>
</dbReference>
<evidence type="ECO:0000256" key="1">
    <source>
        <dbReference type="ARBA" id="ARBA00004123"/>
    </source>
</evidence>
<proteinExistence type="predicted"/>
<dbReference type="AlphaFoldDB" id="A0A1L7X780"/>
<comment type="subcellular location">
    <subcellularLocation>
        <location evidence="1">Nucleus</location>
    </subcellularLocation>
</comment>
<evidence type="ECO:0000313" key="9">
    <source>
        <dbReference type="Proteomes" id="UP000184330"/>
    </source>
</evidence>
<dbReference type="GO" id="GO:0006272">
    <property type="term" value="P:leading strand elongation"/>
    <property type="evidence" value="ECO:0007669"/>
    <property type="project" value="TreeGrafter"/>
</dbReference>
<feature type="domain" description="Transcription factor CBF/NF-Y/archaeal histone" evidence="7">
    <location>
        <begin position="35"/>
        <end position="99"/>
    </location>
</feature>
<dbReference type="Gene3D" id="1.10.20.10">
    <property type="entry name" value="Histone, subunit A"/>
    <property type="match status" value="1"/>
</dbReference>
<organism evidence="8 9">
    <name type="scientific">Phialocephala subalpina</name>
    <dbReference type="NCBI Taxonomy" id="576137"/>
    <lineage>
        <taxon>Eukaryota</taxon>
        <taxon>Fungi</taxon>
        <taxon>Dikarya</taxon>
        <taxon>Ascomycota</taxon>
        <taxon>Pezizomycotina</taxon>
        <taxon>Leotiomycetes</taxon>
        <taxon>Helotiales</taxon>
        <taxon>Mollisiaceae</taxon>
        <taxon>Phialocephala</taxon>
        <taxon>Phialocephala fortinii species complex</taxon>
    </lineage>
</organism>
<accession>A0A1L7X780</accession>
<dbReference type="CDD" id="cd22928">
    <property type="entry name" value="HFD_POLE3_DPB4"/>
    <property type="match status" value="1"/>
</dbReference>
<dbReference type="GO" id="GO:0008623">
    <property type="term" value="C:CHRAC"/>
    <property type="evidence" value="ECO:0007669"/>
    <property type="project" value="TreeGrafter"/>
</dbReference>
<dbReference type="GO" id="GO:0031490">
    <property type="term" value="F:chromatin DNA binding"/>
    <property type="evidence" value="ECO:0007669"/>
    <property type="project" value="TreeGrafter"/>
</dbReference>
<evidence type="ECO:0000256" key="6">
    <source>
        <dbReference type="SAM" id="MobiDB-lite"/>
    </source>
</evidence>
<dbReference type="InterPro" id="IPR009072">
    <property type="entry name" value="Histone-fold"/>
</dbReference>
<evidence type="ECO:0000256" key="4">
    <source>
        <dbReference type="ARBA" id="ARBA00039775"/>
    </source>
</evidence>
<dbReference type="PANTHER" id="PTHR46172:SF1">
    <property type="entry name" value="DNA POLYMERASE EPSILON SUBUNIT 3"/>
    <property type="match status" value="1"/>
</dbReference>
<dbReference type="GO" id="GO:0008622">
    <property type="term" value="C:epsilon DNA polymerase complex"/>
    <property type="evidence" value="ECO:0007669"/>
    <property type="project" value="TreeGrafter"/>
</dbReference>
<keyword evidence="3" id="KW-0539">Nucleus</keyword>
<dbReference type="GO" id="GO:0006974">
    <property type="term" value="P:DNA damage response"/>
    <property type="evidence" value="ECO:0007669"/>
    <property type="project" value="TreeGrafter"/>
</dbReference>
<evidence type="ECO:0000259" key="7">
    <source>
        <dbReference type="Pfam" id="PF00808"/>
    </source>
</evidence>
<dbReference type="STRING" id="576137.A0A1L7X780"/>
<evidence type="ECO:0000256" key="5">
    <source>
        <dbReference type="ARBA" id="ARBA00042096"/>
    </source>
</evidence>
<feature type="compositionally biased region" description="Pro residues" evidence="6">
    <location>
        <begin position="1"/>
        <end position="11"/>
    </location>
</feature>
<dbReference type="InterPro" id="IPR051377">
    <property type="entry name" value="DNA_Pol-Epsilon_Subunit"/>
</dbReference>
<dbReference type="OrthoDB" id="1707486at2759"/>
<evidence type="ECO:0000256" key="2">
    <source>
        <dbReference type="ARBA" id="ARBA00022705"/>
    </source>
</evidence>
<dbReference type="PANTHER" id="PTHR46172">
    <property type="entry name" value="DNA POLYMERASE EPSILON SUBUNIT 3"/>
    <property type="match status" value="1"/>
</dbReference>
<evidence type="ECO:0000313" key="8">
    <source>
        <dbReference type="EMBL" id="CZR60885.1"/>
    </source>
</evidence>
<keyword evidence="9" id="KW-1185">Reference proteome</keyword>
<gene>
    <name evidence="8" type="ORF">PAC_10781</name>
</gene>
<feature type="compositionally biased region" description="Acidic residues" evidence="6">
    <location>
        <begin position="192"/>
        <end position="240"/>
    </location>
</feature>
<sequence>MPPKKVPPPPSATGDEGTPKQDNVFREGINIEDLNLPKSIVTRLAKGVLPPNTQIQGNAMLAMTKSATVFVNYLASQANEFAASANRKTITPQDVFAALDEAQLSDFKPRLEAELAKFNEVQTDKRNAYKSKVASSKAAGHTHGDEDGEVDSMMDRDGQPASKKARRDPDDTAMDVSEMTEGYSRADHTADEEGDDGGDETEADEDEDEGEERLEVEERLEEPEEKDELDEALDNGEDSE</sequence>
<dbReference type="GO" id="GO:0031507">
    <property type="term" value="P:heterochromatin formation"/>
    <property type="evidence" value="ECO:0007669"/>
    <property type="project" value="TreeGrafter"/>
</dbReference>
<dbReference type="Pfam" id="PF00808">
    <property type="entry name" value="CBFD_NFYB_HMF"/>
    <property type="match status" value="1"/>
</dbReference>
<feature type="region of interest" description="Disordered" evidence="6">
    <location>
        <begin position="128"/>
        <end position="240"/>
    </location>
</feature>
<name>A0A1L7X780_9HELO</name>
<protein>
    <recommendedName>
        <fullName evidence="4">DNA polymerase epsilon subunit D</fullName>
    </recommendedName>
    <alternativeName>
        <fullName evidence="5">DNA polymerase II subunit D</fullName>
    </alternativeName>
</protein>
<feature type="compositionally biased region" description="Low complexity" evidence="6">
    <location>
        <begin position="130"/>
        <end position="139"/>
    </location>
</feature>
<dbReference type="InterPro" id="IPR003958">
    <property type="entry name" value="CBFA_NFYB_domain"/>
</dbReference>
<feature type="region of interest" description="Disordered" evidence="6">
    <location>
        <begin position="1"/>
        <end position="22"/>
    </location>
</feature>
<dbReference type="EMBL" id="FJOG01000017">
    <property type="protein sequence ID" value="CZR60885.1"/>
    <property type="molecule type" value="Genomic_DNA"/>
</dbReference>
<evidence type="ECO:0000256" key="3">
    <source>
        <dbReference type="ARBA" id="ARBA00023242"/>
    </source>
</evidence>
<dbReference type="Proteomes" id="UP000184330">
    <property type="component" value="Unassembled WGS sequence"/>
</dbReference>
<dbReference type="SUPFAM" id="SSF47113">
    <property type="entry name" value="Histone-fold"/>
    <property type="match status" value="1"/>
</dbReference>
<reference evidence="8 9" key="1">
    <citation type="submission" date="2016-03" db="EMBL/GenBank/DDBJ databases">
        <authorList>
            <person name="Ploux O."/>
        </authorList>
    </citation>
    <scope>NUCLEOTIDE SEQUENCE [LARGE SCALE GENOMIC DNA]</scope>
    <source>
        <strain evidence="8 9">UAMH 11012</strain>
    </source>
</reference>
<keyword evidence="2" id="KW-0235">DNA replication</keyword>